<keyword evidence="1" id="KW-1185">Reference proteome</keyword>
<evidence type="ECO:0000313" key="1">
    <source>
        <dbReference type="Proteomes" id="UP000036681"/>
    </source>
</evidence>
<reference evidence="2" key="1">
    <citation type="submission" date="2017-02" db="UniProtKB">
        <authorList>
            <consortium name="WormBaseParasite"/>
        </authorList>
    </citation>
    <scope>IDENTIFICATION</scope>
</reference>
<dbReference type="AlphaFoldDB" id="A0A0M3ITP2"/>
<sequence length="57" mass="6915">MLYRFLQGQNTRKASNVLFTIRSYLNFEMFDRSHKYSKKIFFCSSNLVLLINVQFKK</sequence>
<accession>A0A0M3ITP2</accession>
<dbReference type="WBParaSite" id="ALUE_0002212001-mRNA-1">
    <property type="protein sequence ID" value="ALUE_0002212001-mRNA-1"/>
    <property type="gene ID" value="ALUE_0002212001"/>
</dbReference>
<dbReference type="Proteomes" id="UP000036681">
    <property type="component" value="Unplaced"/>
</dbReference>
<organism evidence="1 2">
    <name type="scientific">Ascaris lumbricoides</name>
    <name type="common">Giant roundworm</name>
    <dbReference type="NCBI Taxonomy" id="6252"/>
    <lineage>
        <taxon>Eukaryota</taxon>
        <taxon>Metazoa</taxon>
        <taxon>Ecdysozoa</taxon>
        <taxon>Nematoda</taxon>
        <taxon>Chromadorea</taxon>
        <taxon>Rhabditida</taxon>
        <taxon>Spirurina</taxon>
        <taxon>Ascaridomorpha</taxon>
        <taxon>Ascaridoidea</taxon>
        <taxon>Ascarididae</taxon>
        <taxon>Ascaris</taxon>
    </lineage>
</organism>
<name>A0A0M3ITP2_ASCLU</name>
<proteinExistence type="predicted"/>
<evidence type="ECO:0000313" key="2">
    <source>
        <dbReference type="WBParaSite" id="ALUE_0002212001-mRNA-1"/>
    </source>
</evidence>
<protein>
    <submittedName>
        <fullName evidence="2">Uncharacterized protein</fullName>
    </submittedName>
</protein>